<dbReference type="SUPFAM" id="SSF55874">
    <property type="entry name" value="ATPase domain of HSP90 chaperone/DNA topoisomerase II/histidine kinase"/>
    <property type="match status" value="1"/>
</dbReference>
<evidence type="ECO:0000313" key="5">
    <source>
        <dbReference type="EMBL" id="PVM83442.1"/>
    </source>
</evidence>
<organism evidence="5 6">
    <name type="scientific">Caulobacter endophyticus</name>
    <dbReference type="NCBI Taxonomy" id="2172652"/>
    <lineage>
        <taxon>Bacteria</taxon>
        <taxon>Pseudomonadati</taxon>
        <taxon>Pseudomonadota</taxon>
        <taxon>Alphaproteobacteria</taxon>
        <taxon>Caulobacterales</taxon>
        <taxon>Caulobacteraceae</taxon>
        <taxon>Caulobacter</taxon>
    </lineage>
</organism>
<dbReference type="Gene3D" id="1.10.287.130">
    <property type="match status" value="1"/>
</dbReference>
<dbReference type="PANTHER" id="PTHR43065">
    <property type="entry name" value="SENSOR HISTIDINE KINASE"/>
    <property type="match status" value="1"/>
</dbReference>
<dbReference type="Pfam" id="PF00512">
    <property type="entry name" value="HisKA"/>
    <property type="match status" value="1"/>
</dbReference>
<dbReference type="OrthoDB" id="341208at2"/>
<dbReference type="PROSITE" id="PS50112">
    <property type="entry name" value="PAS"/>
    <property type="match status" value="1"/>
</dbReference>
<dbReference type="CDD" id="cd00130">
    <property type="entry name" value="PAS"/>
    <property type="match status" value="1"/>
</dbReference>
<feature type="region of interest" description="Disordered" evidence="3">
    <location>
        <begin position="637"/>
        <end position="687"/>
    </location>
</feature>
<feature type="compositionally biased region" description="Basic and acidic residues" evidence="3">
    <location>
        <begin position="678"/>
        <end position="687"/>
    </location>
</feature>
<evidence type="ECO:0000259" key="4">
    <source>
        <dbReference type="PROSITE" id="PS50112"/>
    </source>
</evidence>
<sequence length="687" mass="76077">MTTPLAMMLTSRFEMWLGWGDDLNFFYNDAYIPTLGAKHPWALGEPFREVWKEVYADVEDQVRSVMVEGVPTWNKALQLLLERNGYPEETYHTFSYSPLRDGDAIRGLMCIVTEETERVISERRLDTVRRLGECLIGTMSQEAVLQGLCDALAHNTEDFPFALAYLREPLGGLVGCSATDEARRLLREDWSLDGPADGCQDFPLDGNIDYPSGAWAIPPTRALILPIATSQGSAVATLILGLNPHRRGDDGLTDLASLVSDRAAGAFAQAHSVETERRRSDRIWTNSRDLMVVVDDKGIFQSVSPAWTRILGHSVEEVVGRTIESFVVDEDLETTRTALSGVFSGSQVTGFENRYKTAAGGHRWISWNTAFEDGLVYGYGRDVTEEKLQAIQLRQAEDALRQAQKMEAIGQLTGGVAHDFNNLLTVIRSSADLLRSRELGPERRRRYVDAISDTADRAAKLTSQLLSFSRRQALKPECFNAAAKVEALGDILRSVLGGRVQLNLEVACDDCAVEADVNQFETALINLAVNARDAMGGEGVLTIRIDAATAIPAIRGHAPLGRLRDRGGDRRGRGHRRRRPGQDFRAVLHHQGNRARNRAWSQPSLRLRQAVGRRRGRGEPEGRGRVLHLVLASYGRRGPAAGSARGRAPLAPSRTHPGRRGQRRDRRVRHPVAAGSRLPDRAGHQRD</sequence>
<dbReference type="EMBL" id="QDKQ01000069">
    <property type="protein sequence ID" value="PVM83442.1"/>
    <property type="molecule type" value="Genomic_DNA"/>
</dbReference>
<dbReference type="InterPro" id="IPR035965">
    <property type="entry name" value="PAS-like_dom_sf"/>
</dbReference>
<dbReference type="EC" id="2.7.13.3" evidence="2"/>
<dbReference type="InterPro" id="IPR036890">
    <property type="entry name" value="HATPase_C_sf"/>
</dbReference>
<evidence type="ECO:0000313" key="6">
    <source>
        <dbReference type="Proteomes" id="UP000245073"/>
    </source>
</evidence>
<evidence type="ECO:0000256" key="1">
    <source>
        <dbReference type="ARBA" id="ARBA00000085"/>
    </source>
</evidence>
<dbReference type="Pfam" id="PF08447">
    <property type="entry name" value="PAS_3"/>
    <property type="match status" value="1"/>
</dbReference>
<feature type="region of interest" description="Disordered" evidence="3">
    <location>
        <begin position="559"/>
        <end position="582"/>
    </location>
</feature>
<accession>A0A2T9JIC3</accession>
<dbReference type="Gene3D" id="3.30.450.20">
    <property type="entry name" value="PAS domain"/>
    <property type="match status" value="2"/>
</dbReference>
<dbReference type="Proteomes" id="UP000245073">
    <property type="component" value="Unassembled WGS sequence"/>
</dbReference>
<reference evidence="5 6" key="1">
    <citation type="submission" date="2018-04" db="EMBL/GenBank/DDBJ databases">
        <title>The genome sequence of Caulobacter sp. 744.</title>
        <authorList>
            <person name="Gao J."/>
            <person name="Sun J."/>
        </authorList>
    </citation>
    <scope>NUCLEOTIDE SEQUENCE [LARGE SCALE GENOMIC DNA]</scope>
    <source>
        <strain evidence="5 6">774</strain>
    </source>
</reference>
<dbReference type="InterPro" id="IPR000014">
    <property type="entry name" value="PAS"/>
</dbReference>
<dbReference type="InterPro" id="IPR003661">
    <property type="entry name" value="HisK_dim/P_dom"/>
</dbReference>
<dbReference type="SMART" id="SM00091">
    <property type="entry name" value="PAS"/>
    <property type="match status" value="1"/>
</dbReference>
<feature type="domain" description="PAS" evidence="4">
    <location>
        <begin position="276"/>
        <end position="346"/>
    </location>
</feature>
<dbReference type="SMART" id="SM00388">
    <property type="entry name" value="HisKA"/>
    <property type="match status" value="1"/>
</dbReference>
<dbReference type="InterPro" id="IPR036097">
    <property type="entry name" value="HisK_dim/P_sf"/>
</dbReference>
<dbReference type="GO" id="GO:0000155">
    <property type="term" value="F:phosphorelay sensor kinase activity"/>
    <property type="evidence" value="ECO:0007669"/>
    <property type="project" value="InterPro"/>
</dbReference>
<evidence type="ECO:0000256" key="3">
    <source>
        <dbReference type="SAM" id="MobiDB-lite"/>
    </source>
</evidence>
<comment type="catalytic activity">
    <reaction evidence="1">
        <text>ATP + protein L-histidine = ADP + protein N-phospho-L-histidine.</text>
        <dbReference type="EC" id="2.7.13.3"/>
    </reaction>
</comment>
<dbReference type="AlphaFoldDB" id="A0A2T9JIC3"/>
<gene>
    <name evidence="5" type="ORF">DDF67_21145</name>
</gene>
<feature type="compositionally biased region" description="Basic and acidic residues" evidence="3">
    <location>
        <begin position="562"/>
        <end position="571"/>
    </location>
</feature>
<dbReference type="CDD" id="cd00082">
    <property type="entry name" value="HisKA"/>
    <property type="match status" value="1"/>
</dbReference>
<dbReference type="InterPro" id="IPR013655">
    <property type="entry name" value="PAS_fold_3"/>
</dbReference>
<dbReference type="NCBIfam" id="TIGR00229">
    <property type="entry name" value="sensory_box"/>
    <property type="match status" value="1"/>
</dbReference>
<keyword evidence="6" id="KW-1185">Reference proteome</keyword>
<name>A0A2T9JIC3_9CAUL</name>
<proteinExistence type="predicted"/>
<dbReference type="SUPFAM" id="SSF55785">
    <property type="entry name" value="PYP-like sensor domain (PAS domain)"/>
    <property type="match status" value="1"/>
</dbReference>
<evidence type="ECO:0000256" key="2">
    <source>
        <dbReference type="ARBA" id="ARBA00012438"/>
    </source>
</evidence>
<dbReference type="PANTHER" id="PTHR43065:SF49">
    <property type="entry name" value="HISTIDINE KINASE"/>
    <property type="match status" value="1"/>
</dbReference>
<dbReference type="Gene3D" id="3.30.565.10">
    <property type="entry name" value="Histidine kinase-like ATPase, C-terminal domain"/>
    <property type="match status" value="1"/>
</dbReference>
<dbReference type="SUPFAM" id="SSF47384">
    <property type="entry name" value="Homodimeric domain of signal transducing histidine kinase"/>
    <property type="match status" value="1"/>
</dbReference>
<feature type="compositionally biased region" description="Low complexity" evidence="3">
    <location>
        <begin position="637"/>
        <end position="655"/>
    </location>
</feature>
<feature type="compositionally biased region" description="Basic residues" evidence="3">
    <location>
        <begin position="656"/>
        <end position="670"/>
    </location>
</feature>
<comment type="caution">
    <text evidence="5">The sequence shown here is derived from an EMBL/GenBank/DDBJ whole genome shotgun (WGS) entry which is preliminary data.</text>
</comment>
<protein>
    <recommendedName>
        <fullName evidence="2">histidine kinase</fullName>
        <ecNumber evidence="2">2.7.13.3</ecNumber>
    </recommendedName>
</protein>